<evidence type="ECO:0000313" key="2">
    <source>
        <dbReference type="EMBL" id="OXT07815.1"/>
    </source>
</evidence>
<dbReference type="InterPro" id="IPR021377">
    <property type="entry name" value="DUF3006"/>
</dbReference>
<protein>
    <submittedName>
        <fullName evidence="2">DUF3006 domain-containing protein</fullName>
    </submittedName>
</protein>
<accession>A0A231VHY3</accession>
<evidence type="ECO:0000313" key="4">
    <source>
        <dbReference type="Proteomes" id="UP000215301"/>
    </source>
</evidence>
<dbReference type="EMBL" id="CP016893">
    <property type="protein sequence ID" value="AST58705.1"/>
    <property type="molecule type" value="Genomic_DNA"/>
</dbReference>
<name>A0A231VHY3_THETR</name>
<dbReference type="Pfam" id="PF11213">
    <property type="entry name" value="DUF3006"/>
    <property type="match status" value="1"/>
</dbReference>
<dbReference type="RefSeq" id="WP_015311930.1">
    <property type="nucleotide sequence ID" value="NZ_CP016893.1"/>
</dbReference>
<dbReference type="Gene3D" id="6.20.120.50">
    <property type="match status" value="1"/>
</dbReference>
<sequence length="71" mass="8325">MRIHGIVDKIEDDVALVILNDDRKINIPIKYLPSNIAEEDVIDISLDVDKEKTMERARKLKKMMEESREED</sequence>
<proteinExistence type="predicted"/>
<gene>
    <name evidence="2" type="ORF">CE561_06180</name>
    <name evidence="1" type="ORF">Thert_02900</name>
</gene>
<reference evidence="2 4" key="2">
    <citation type="submission" date="2017-06" db="EMBL/GenBank/DDBJ databases">
        <title>Isolation and characterization of a thermophilic and butanogenic Thermoanaerobacterium thermosaccharolyticum M5 capable of efficient degradation of hemicellulose.</title>
        <authorList>
            <person name="Xin F."/>
            <person name="Jiang Y."/>
        </authorList>
    </citation>
    <scope>NUCLEOTIDE SEQUENCE [LARGE SCALE GENOMIC DNA]</scope>
    <source>
        <strain evidence="2 4">M5</strain>
    </source>
</reference>
<dbReference type="Proteomes" id="UP000214975">
    <property type="component" value="Chromosome"/>
</dbReference>
<evidence type="ECO:0000313" key="3">
    <source>
        <dbReference type="Proteomes" id="UP000214975"/>
    </source>
</evidence>
<evidence type="ECO:0000313" key="1">
    <source>
        <dbReference type="EMBL" id="AST58705.1"/>
    </source>
</evidence>
<dbReference type="EMBL" id="NKHD01000019">
    <property type="protein sequence ID" value="OXT07815.1"/>
    <property type="molecule type" value="Genomic_DNA"/>
</dbReference>
<dbReference type="AlphaFoldDB" id="A0A231VHY3"/>
<organism evidence="2 4">
    <name type="scientific">Thermoanaerobacterium thermosaccharolyticum</name>
    <name type="common">Clostridium thermosaccharolyticum</name>
    <dbReference type="NCBI Taxonomy" id="1517"/>
    <lineage>
        <taxon>Bacteria</taxon>
        <taxon>Bacillati</taxon>
        <taxon>Bacillota</taxon>
        <taxon>Clostridia</taxon>
        <taxon>Thermoanaerobacterales</taxon>
        <taxon>Thermoanaerobacteraceae</taxon>
        <taxon>Thermoanaerobacterium</taxon>
    </lineage>
</organism>
<reference evidence="1 3" key="1">
    <citation type="submission" date="2016-08" db="EMBL/GenBank/DDBJ databases">
        <title>A novel genetic cassette of butanologenic Thermoanaerobacterium thermosaccharolyticum that directly convert cellulose to butanol.</title>
        <authorList>
            <person name="Li T."/>
            <person name="He J."/>
        </authorList>
    </citation>
    <scope>NUCLEOTIDE SEQUENCE [LARGE SCALE GENOMIC DNA]</scope>
    <source>
        <strain evidence="1 3">TG57</strain>
    </source>
</reference>
<dbReference type="Proteomes" id="UP000215301">
    <property type="component" value="Unassembled WGS sequence"/>
</dbReference>